<dbReference type="PANTHER" id="PTHR27002">
    <property type="entry name" value="RECEPTOR-LIKE SERINE/THREONINE-PROTEIN KINASE SD1-8"/>
    <property type="match status" value="1"/>
</dbReference>
<evidence type="ECO:0000256" key="5">
    <source>
        <dbReference type="ARBA" id="ARBA00022729"/>
    </source>
</evidence>
<feature type="domain" description="Protein kinase" evidence="16">
    <location>
        <begin position="383"/>
        <end position="660"/>
    </location>
</feature>
<dbReference type="CDD" id="cd14066">
    <property type="entry name" value="STKc_IRAK"/>
    <property type="match status" value="1"/>
</dbReference>
<dbReference type="InterPro" id="IPR003609">
    <property type="entry name" value="Pan_app"/>
</dbReference>
<dbReference type="InterPro" id="IPR008271">
    <property type="entry name" value="Ser/Thr_kinase_AS"/>
</dbReference>
<dbReference type="InterPro" id="IPR017441">
    <property type="entry name" value="Protein_kinase_ATP_BS"/>
</dbReference>
<dbReference type="GO" id="GO:0005886">
    <property type="term" value="C:plasma membrane"/>
    <property type="evidence" value="ECO:0007669"/>
    <property type="project" value="UniProtKB-SubCell"/>
</dbReference>
<evidence type="ECO:0000256" key="1">
    <source>
        <dbReference type="ARBA" id="ARBA00004251"/>
    </source>
</evidence>
<evidence type="ECO:0000259" key="18">
    <source>
        <dbReference type="PROSITE" id="PS50948"/>
    </source>
</evidence>
<dbReference type="Gene3D" id="1.10.510.10">
    <property type="entry name" value="Transferase(Phosphotransferase) domain 1"/>
    <property type="match status" value="1"/>
</dbReference>
<dbReference type="Gene3D" id="2.90.10.10">
    <property type="entry name" value="Bulb-type lectin domain"/>
    <property type="match status" value="1"/>
</dbReference>
<dbReference type="SMART" id="SM00473">
    <property type="entry name" value="PAN_AP"/>
    <property type="match status" value="1"/>
</dbReference>
<dbReference type="CDD" id="cd01098">
    <property type="entry name" value="PAN_AP_plant"/>
    <property type="match status" value="1"/>
</dbReference>
<dbReference type="PROSITE" id="PS00107">
    <property type="entry name" value="PROTEIN_KINASE_ATP"/>
    <property type="match status" value="1"/>
</dbReference>
<dbReference type="InterPro" id="IPR001245">
    <property type="entry name" value="Ser-Thr/Tyr_kinase_cat_dom"/>
</dbReference>
<dbReference type="InParanoid" id="A0A6P4AP64"/>
<keyword evidence="14" id="KW-1133">Transmembrane helix</keyword>
<dbReference type="InterPro" id="IPR000719">
    <property type="entry name" value="Prot_kinase_dom"/>
</dbReference>
<keyword evidence="4 11" id="KW-0808">Transferase</keyword>
<accession>A0A6P4AP64</accession>
<feature type="transmembrane region" description="Helical" evidence="14">
    <location>
        <begin position="317"/>
        <end position="338"/>
    </location>
</feature>
<feature type="signal peptide" evidence="15">
    <location>
        <begin position="1"/>
        <end position="23"/>
    </location>
</feature>
<dbReference type="PROSITE" id="PS50948">
    <property type="entry name" value="PAN"/>
    <property type="match status" value="1"/>
</dbReference>
<dbReference type="GO" id="GO:0004674">
    <property type="term" value="F:protein serine/threonine kinase activity"/>
    <property type="evidence" value="ECO:0007669"/>
    <property type="project" value="UniProtKB-KW"/>
</dbReference>
<evidence type="ECO:0000256" key="13">
    <source>
        <dbReference type="SAM" id="MobiDB-lite"/>
    </source>
</evidence>
<evidence type="ECO:0000259" key="17">
    <source>
        <dbReference type="PROSITE" id="PS50927"/>
    </source>
</evidence>
<dbReference type="InterPro" id="IPR000858">
    <property type="entry name" value="S_locus_glycoprot_dom"/>
</dbReference>
<dbReference type="Pfam" id="PF00954">
    <property type="entry name" value="S_locus_glycop"/>
    <property type="match status" value="1"/>
</dbReference>
<keyword evidence="3 11" id="KW-0723">Serine/threonine-protein kinase</keyword>
<feature type="domain" description="Bulb-type lectin" evidence="17">
    <location>
        <begin position="24"/>
        <end position="145"/>
    </location>
</feature>
<dbReference type="Proteomes" id="UP001652623">
    <property type="component" value="Chromosome 1"/>
</dbReference>
<keyword evidence="2" id="KW-1003">Cell membrane</keyword>
<dbReference type="PANTHER" id="PTHR27002:SF616">
    <property type="entry name" value="RECEPTOR-LIKE SERINE_THREONINE-PROTEIN KINASE"/>
    <property type="match status" value="1"/>
</dbReference>
<reference evidence="20" key="2">
    <citation type="submission" date="2025-08" db="UniProtKB">
        <authorList>
            <consortium name="RefSeq"/>
        </authorList>
    </citation>
    <scope>IDENTIFICATION</scope>
    <source>
        <tissue evidence="20">Seedling</tissue>
    </source>
</reference>
<dbReference type="AlphaFoldDB" id="A0A6P4AP64"/>
<dbReference type="Pfam" id="PF08276">
    <property type="entry name" value="PAN_2"/>
    <property type="match status" value="1"/>
</dbReference>
<dbReference type="SMART" id="SM00220">
    <property type="entry name" value="S_TKc"/>
    <property type="match status" value="1"/>
</dbReference>
<comment type="catalytic activity">
    <reaction evidence="11">
        <text>L-threonyl-[protein] + ATP = O-phospho-L-threonyl-[protein] + ADP + H(+)</text>
        <dbReference type="Rhea" id="RHEA:46608"/>
        <dbReference type="Rhea" id="RHEA-COMP:11060"/>
        <dbReference type="Rhea" id="RHEA-COMP:11605"/>
        <dbReference type="ChEBI" id="CHEBI:15378"/>
        <dbReference type="ChEBI" id="CHEBI:30013"/>
        <dbReference type="ChEBI" id="CHEBI:30616"/>
        <dbReference type="ChEBI" id="CHEBI:61977"/>
        <dbReference type="ChEBI" id="CHEBI:456216"/>
        <dbReference type="EC" id="2.7.11.1"/>
    </reaction>
</comment>
<feature type="binding site" evidence="12">
    <location>
        <position position="411"/>
    </location>
    <ligand>
        <name>ATP</name>
        <dbReference type="ChEBI" id="CHEBI:30616"/>
    </ligand>
</feature>
<dbReference type="SUPFAM" id="SSF56112">
    <property type="entry name" value="Protein kinase-like (PK-like)"/>
    <property type="match status" value="1"/>
</dbReference>
<keyword evidence="7 11" id="KW-0418">Kinase</keyword>
<evidence type="ECO:0000313" key="19">
    <source>
        <dbReference type="Proteomes" id="UP001652623"/>
    </source>
</evidence>
<evidence type="ECO:0000256" key="9">
    <source>
        <dbReference type="ARBA" id="ARBA00023157"/>
    </source>
</evidence>
<evidence type="ECO:0000256" key="14">
    <source>
        <dbReference type="SAM" id="Phobius"/>
    </source>
</evidence>
<evidence type="ECO:0000256" key="15">
    <source>
        <dbReference type="SAM" id="SignalP"/>
    </source>
</evidence>
<evidence type="ECO:0000313" key="20">
    <source>
        <dbReference type="RefSeq" id="XP_015897133.3"/>
    </source>
</evidence>
<keyword evidence="5 15" id="KW-0732">Signal</keyword>
<evidence type="ECO:0000256" key="6">
    <source>
        <dbReference type="ARBA" id="ARBA00022741"/>
    </source>
</evidence>
<sequence length="700" mass="77928">MDNICFVFVGIHLLFSFIKFSTAVDAITQTQFVSDGRSLTSKDGSFELGFFSPANSSSRFLGIWNRKIPLRTVSWVANVHKPINDSSGILMINSTGNAVILSQNTTVVWSTSSSKQAVNPILQLLDSGNLVLRDGEDGNSGTFLWQSFDYTSDTLGLSARWVSVSASEDICDNYGLCGPYGVCTISDPIACKCLKGFKPISPETWEQGEYRQGCERNETLKCQNNNGFIKYVGLKLPDTKNGWVSQGMDMKECKAKCSSNCSCIAFASSDAKEDSACSLWFSDLIDIRRLLNGGGQDLYVRMPASELETNNGVKVKIAAIIIAVVSIVCGLLLSAYYIQRNRKISKEKIDIYGTTGQTNEGQEEDLELPWYNLSTIASATDNFSFNNKLGQGGFGTVYRGALMDGQEIAVKRLSQNSGQGPNEFKNEVILIAKLQHRNLVRLLGYCIQGEEKLLIYEYMPNQSLDFYIFDQAHGKLLDWRKRFNIILGVARGLLYLHEDSRLRIIHRDLKASNVLLDKDMNPKISDFGMARTFGGDQTEGVTRRVAGTLGYMAPEYAIDGQFSVKSDVFSFGILMLEIVSGKKNRGLYRLDDNLNLVGYAWKLWEEERSQELIDECFKDSRNLSEVLRCIHVSLLCVQQLPEDRPSMSTLILMLGDETNLPQPRKPSLLIGKHSSEADSPSIKQETSSTNEFSISLLDGR</sequence>
<dbReference type="GO" id="GO:0005524">
    <property type="term" value="F:ATP binding"/>
    <property type="evidence" value="ECO:0007669"/>
    <property type="project" value="UniProtKB-UniRule"/>
</dbReference>
<feature type="domain" description="Apple" evidence="18">
    <location>
        <begin position="222"/>
        <end position="303"/>
    </location>
</feature>
<keyword evidence="8 11" id="KW-0067">ATP-binding</keyword>
<feature type="region of interest" description="Disordered" evidence="13">
    <location>
        <begin position="662"/>
        <end position="700"/>
    </location>
</feature>
<comment type="subcellular location">
    <subcellularLocation>
        <location evidence="1">Cell membrane</location>
        <topology evidence="1">Single-pass type I membrane protein</topology>
    </subcellularLocation>
</comment>
<dbReference type="Gene3D" id="3.30.200.20">
    <property type="entry name" value="Phosphorylase Kinase, domain 1"/>
    <property type="match status" value="1"/>
</dbReference>
<gene>
    <name evidence="20" type="primary">LOC107430800</name>
</gene>
<evidence type="ECO:0000259" key="16">
    <source>
        <dbReference type="PROSITE" id="PS50011"/>
    </source>
</evidence>
<keyword evidence="19" id="KW-1185">Reference proteome</keyword>
<feature type="chain" id="PRO_5045630618" description="Receptor-like serine/threonine-protein kinase" evidence="15">
    <location>
        <begin position="24"/>
        <end position="700"/>
    </location>
</feature>
<evidence type="ECO:0000256" key="10">
    <source>
        <dbReference type="ARBA" id="ARBA00023180"/>
    </source>
</evidence>
<dbReference type="PROSITE" id="PS50927">
    <property type="entry name" value="BULB_LECTIN"/>
    <property type="match status" value="1"/>
</dbReference>
<name>A0A6P4AP64_ZIZJJ</name>
<feature type="compositionally biased region" description="Polar residues" evidence="13">
    <location>
        <begin position="677"/>
        <end position="693"/>
    </location>
</feature>
<organism evidence="19 20">
    <name type="scientific">Ziziphus jujuba</name>
    <name type="common">Chinese jujube</name>
    <name type="synonym">Ziziphus sativa</name>
    <dbReference type="NCBI Taxonomy" id="326968"/>
    <lineage>
        <taxon>Eukaryota</taxon>
        <taxon>Viridiplantae</taxon>
        <taxon>Streptophyta</taxon>
        <taxon>Embryophyta</taxon>
        <taxon>Tracheophyta</taxon>
        <taxon>Spermatophyta</taxon>
        <taxon>Magnoliopsida</taxon>
        <taxon>eudicotyledons</taxon>
        <taxon>Gunneridae</taxon>
        <taxon>Pentapetalae</taxon>
        <taxon>rosids</taxon>
        <taxon>fabids</taxon>
        <taxon>Rosales</taxon>
        <taxon>Rhamnaceae</taxon>
        <taxon>Paliureae</taxon>
        <taxon>Ziziphus</taxon>
    </lineage>
</organism>
<protein>
    <recommendedName>
        <fullName evidence="11">Receptor-like serine/threonine-protein kinase</fullName>
        <ecNumber evidence="11">2.7.11.1</ecNumber>
    </recommendedName>
</protein>
<keyword evidence="6 11" id="KW-0547">Nucleotide-binding</keyword>
<dbReference type="SUPFAM" id="SSF51110">
    <property type="entry name" value="alpha-D-mannose-specific plant lectins"/>
    <property type="match status" value="1"/>
</dbReference>
<dbReference type="InterPro" id="IPR001480">
    <property type="entry name" value="Bulb-type_lectin_dom"/>
</dbReference>
<dbReference type="Pfam" id="PF07714">
    <property type="entry name" value="PK_Tyr_Ser-Thr"/>
    <property type="match status" value="1"/>
</dbReference>
<proteinExistence type="inferred from homology"/>
<comment type="similarity">
    <text evidence="11">Belongs to the protein kinase superfamily. Ser/Thr protein kinase family.</text>
</comment>
<keyword evidence="10" id="KW-0325">Glycoprotein</keyword>
<dbReference type="PIRSF" id="PIRSF000641">
    <property type="entry name" value="SRK"/>
    <property type="match status" value="1"/>
</dbReference>
<evidence type="ECO:0000256" key="3">
    <source>
        <dbReference type="ARBA" id="ARBA00022527"/>
    </source>
</evidence>
<dbReference type="InterPro" id="IPR011009">
    <property type="entry name" value="Kinase-like_dom_sf"/>
</dbReference>
<dbReference type="GO" id="GO:0048544">
    <property type="term" value="P:recognition of pollen"/>
    <property type="evidence" value="ECO:0007669"/>
    <property type="project" value="InterPro"/>
</dbReference>
<comment type="catalytic activity">
    <reaction evidence="11">
        <text>L-seryl-[protein] + ATP = O-phospho-L-seryl-[protein] + ADP + H(+)</text>
        <dbReference type="Rhea" id="RHEA:17989"/>
        <dbReference type="Rhea" id="RHEA-COMP:9863"/>
        <dbReference type="Rhea" id="RHEA-COMP:11604"/>
        <dbReference type="ChEBI" id="CHEBI:15378"/>
        <dbReference type="ChEBI" id="CHEBI:29999"/>
        <dbReference type="ChEBI" id="CHEBI:30616"/>
        <dbReference type="ChEBI" id="CHEBI:83421"/>
        <dbReference type="ChEBI" id="CHEBI:456216"/>
        <dbReference type="EC" id="2.7.11.1"/>
    </reaction>
</comment>
<dbReference type="PROSITE" id="PS50011">
    <property type="entry name" value="PROTEIN_KINASE_DOM"/>
    <property type="match status" value="1"/>
</dbReference>
<dbReference type="InterPro" id="IPR036426">
    <property type="entry name" value="Bulb-type_lectin_dom_sf"/>
</dbReference>
<dbReference type="Pfam" id="PF01453">
    <property type="entry name" value="B_lectin"/>
    <property type="match status" value="1"/>
</dbReference>
<dbReference type="EC" id="2.7.11.1" evidence="11"/>
<dbReference type="CDD" id="cd00028">
    <property type="entry name" value="B_lectin"/>
    <property type="match status" value="1"/>
</dbReference>
<keyword evidence="14" id="KW-0472">Membrane</keyword>
<evidence type="ECO:0000256" key="12">
    <source>
        <dbReference type="PROSITE-ProRule" id="PRU10141"/>
    </source>
</evidence>
<evidence type="ECO:0000256" key="2">
    <source>
        <dbReference type="ARBA" id="ARBA00022475"/>
    </source>
</evidence>
<dbReference type="GeneID" id="107430800"/>
<keyword evidence="14" id="KW-0812">Transmembrane</keyword>
<dbReference type="RefSeq" id="XP_015897133.3">
    <property type="nucleotide sequence ID" value="XM_016041647.4"/>
</dbReference>
<dbReference type="SMART" id="SM00108">
    <property type="entry name" value="B_lectin"/>
    <property type="match status" value="1"/>
</dbReference>
<evidence type="ECO:0000256" key="11">
    <source>
        <dbReference type="PIRNR" id="PIRNR000641"/>
    </source>
</evidence>
<keyword evidence="9" id="KW-1015">Disulfide bond</keyword>
<reference evidence="19" key="1">
    <citation type="submission" date="2025-05" db="UniProtKB">
        <authorList>
            <consortium name="RefSeq"/>
        </authorList>
    </citation>
    <scope>NUCLEOTIDE SEQUENCE [LARGE SCALE GENOMIC DNA]</scope>
</reference>
<evidence type="ECO:0000256" key="8">
    <source>
        <dbReference type="ARBA" id="ARBA00022840"/>
    </source>
</evidence>
<evidence type="ECO:0000256" key="7">
    <source>
        <dbReference type="ARBA" id="ARBA00022777"/>
    </source>
</evidence>
<evidence type="ECO:0000256" key="4">
    <source>
        <dbReference type="ARBA" id="ARBA00022679"/>
    </source>
</evidence>
<dbReference type="InterPro" id="IPR024171">
    <property type="entry name" value="SRK-like_kinase"/>
</dbReference>
<dbReference type="PROSITE" id="PS00108">
    <property type="entry name" value="PROTEIN_KINASE_ST"/>
    <property type="match status" value="1"/>
</dbReference>